<evidence type="ECO:0000313" key="9">
    <source>
        <dbReference type="EMBL" id="EES51936.1"/>
    </source>
</evidence>
<keyword evidence="4" id="KW-0547">Nucleotide-binding</keyword>
<dbReference type="NCBIfam" id="TIGR00211">
    <property type="entry name" value="glyS"/>
    <property type="match status" value="1"/>
</dbReference>
<evidence type="ECO:0000313" key="10">
    <source>
        <dbReference type="Proteomes" id="UP000009374"/>
    </source>
</evidence>
<evidence type="ECO:0000256" key="2">
    <source>
        <dbReference type="ARBA" id="ARBA00012829"/>
    </source>
</evidence>
<proteinExistence type="inferred from homology"/>
<dbReference type="InterPro" id="IPR006194">
    <property type="entry name" value="Gly-tRNA-synth_heterodimer"/>
</dbReference>
<dbReference type="AlphaFoldDB" id="C6HZZ8"/>
<dbReference type="GO" id="GO:0004820">
    <property type="term" value="F:glycine-tRNA ligase activity"/>
    <property type="evidence" value="ECO:0007669"/>
    <property type="project" value="UniProtKB-EC"/>
</dbReference>
<keyword evidence="3" id="KW-0436">Ligase</keyword>
<gene>
    <name evidence="9" type="ORF">UBAL3_95450156</name>
</gene>
<reference evidence="9 10" key="1">
    <citation type="journal article" date="2009" name="Appl. Environ. Microbiol.">
        <title>Community genomic and proteomic analyses of chemoautotrophic iron-oxidizing "Leptospirillum rubarum" (Group II) and "Leptospirillum ferrodiazotrophum" (Group III) bacteria in acid mine drainage biofilms.</title>
        <authorList>
            <person name="Goltsman D.S."/>
            <person name="Denef V.J."/>
            <person name="Singer S.W."/>
            <person name="VerBerkmoes N.C."/>
            <person name="Lefsrud M."/>
            <person name="Mueller R.S."/>
            <person name="Dick G.J."/>
            <person name="Sun C.L."/>
            <person name="Wheeler K.E."/>
            <person name="Zemla A."/>
            <person name="Baker B.J."/>
            <person name="Hauser L."/>
            <person name="Land M."/>
            <person name="Shah M.B."/>
            <person name="Thelen M.P."/>
            <person name="Hettich R.L."/>
            <person name="Banfield J.F."/>
        </authorList>
    </citation>
    <scope>NUCLEOTIDE SEQUENCE [LARGE SCALE GENOMIC DNA]</scope>
</reference>
<dbReference type="EMBL" id="GG693884">
    <property type="protein sequence ID" value="EES51936.1"/>
    <property type="molecule type" value="Genomic_DNA"/>
</dbReference>
<comment type="similarity">
    <text evidence="1">Belongs to the class-II aminoacyl-tRNA synthetase family.</text>
</comment>
<dbReference type="Pfam" id="PF02092">
    <property type="entry name" value="tRNA_synt_2f"/>
    <property type="match status" value="1"/>
</dbReference>
<protein>
    <recommendedName>
        <fullName evidence="2">glycine--tRNA ligase</fullName>
        <ecNumber evidence="2">6.1.1.14</ecNumber>
    </recommendedName>
</protein>
<name>C6HZZ8_9BACT</name>
<keyword evidence="6" id="KW-0648">Protein biosynthesis</keyword>
<dbReference type="PANTHER" id="PTHR30075:SF2">
    <property type="entry name" value="GLYCINE--TRNA LIGASE, CHLOROPLASTIC_MITOCHONDRIAL 2"/>
    <property type="match status" value="1"/>
</dbReference>
<dbReference type="GO" id="GO:0005829">
    <property type="term" value="C:cytosol"/>
    <property type="evidence" value="ECO:0007669"/>
    <property type="project" value="TreeGrafter"/>
</dbReference>
<dbReference type="GO" id="GO:0006426">
    <property type="term" value="P:glycyl-tRNA aminoacylation"/>
    <property type="evidence" value="ECO:0007669"/>
    <property type="project" value="InterPro"/>
</dbReference>
<organism evidence="9 10">
    <name type="scientific">Leptospirillum ferrodiazotrophum</name>
    <dbReference type="NCBI Taxonomy" id="412449"/>
    <lineage>
        <taxon>Bacteria</taxon>
        <taxon>Pseudomonadati</taxon>
        <taxon>Nitrospirota</taxon>
        <taxon>Nitrospiria</taxon>
        <taxon>Nitrospirales</taxon>
        <taxon>Nitrospiraceae</taxon>
        <taxon>Leptospirillum</taxon>
    </lineage>
</organism>
<evidence type="ECO:0000256" key="8">
    <source>
        <dbReference type="ARBA" id="ARBA00047937"/>
    </source>
</evidence>
<dbReference type="GO" id="GO:0005524">
    <property type="term" value="F:ATP binding"/>
    <property type="evidence" value="ECO:0007669"/>
    <property type="project" value="UniProtKB-KW"/>
</dbReference>
<sequence>MSVPDVGTPPDLRQSALLEVGCEELPAGSVSDVLDSLARLVRAGLEEKGASFSGIFSGGIPSRLVVRIDGLLPETSAREELVTGPPVSAAGGWPSDPSPAVRGFARAQNATPEDLEVVETPRGRYLSLRKRLPSLPVFEILPGIFQGALSSLTFAKSMRWGRGNGPFLRPLLWILALYRDEVVGFEFAGQVSGRLTAPPRYRGSSPVLVRNVVHYDSEVRDWGVELSLARRRDRIENDLILAMRMEESAGTWPDDLTLSLDPQLLDEVTCLVENYRVIPATLPERFSGIPAPVVRTVLKVHQRFFVADSGAGRPVAHFLGVSGNPTAELSVVRDGYVRVVAARLEDAAYYISRDVAVPLSDRVPGLDSVVFFPGVGSVGDKVRATRRLLFEVLALLPDGLIARHHTTREDLAAICERAAILYKADLLTGLVKEFPELEGEVGRYYFLREVEKGGEITPLDRAVAEAIASHYAPRTFRDPVPEDLPSLLLSLCDRAVGQAGAFLGGANPSGSLDPFALRRSGLGLVRILAEGALPLTLSKLADLALEAWGLSSPPKPLSETSPALVAFWEDRMESLFTRDGASAWYGAARLSDEPPFLSWRRLEFLSEFLLSADFGAFETVKTRVDRILSGENSSFDPALIAVSEERALWESLAALEKTPFPHDPTREDFFTEVLRLKPLLPVIEAFFSAVLVNDPDPGVRRNRQALLAILSGRLSVFGHLDRLVSLSRKERDNG</sequence>
<keyword evidence="10" id="KW-1185">Reference proteome</keyword>
<dbReference type="PRINTS" id="PR01045">
    <property type="entry name" value="TRNASYNTHGB"/>
</dbReference>
<evidence type="ECO:0000256" key="3">
    <source>
        <dbReference type="ARBA" id="ARBA00022598"/>
    </source>
</evidence>
<accession>C6HZZ8</accession>
<dbReference type="PANTHER" id="PTHR30075">
    <property type="entry name" value="GLYCYL-TRNA SYNTHETASE"/>
    <property type="match status" value="1"/>
</dbReference>
<evidence type="ECO:0000256" key="1">
    <source>
        <dbReference type="ARBA" id="ARBA00008226"/>
    </source>
</evidence>
<dbReference type="PROSITE" id="PS50861">
    <property type="entry name" value="AA_TRNA_LIGASE_II_GLYAB"/>
    <property type="match status" value="1"/>
</dbReference>
<evidence type="ECO:0000256" key="7">
    <source>
        <dbReference type="ARBA" id="ARBA00023146"/>
    </source>
</evidence>
<evidence type="ECO:0000256" key="4">
    <source>
        <dbReference type="ARBA" id="ARBA00022741"/>
    </source>
</evidence>
<dbReference type="Proteomes" id="UP000009374">
    <property type="component" value="Unassembled WGS sequence"/>
</dbReference>
<evidence type="ECO:0000256" key="5">
    <source>
        <dbReference type="ARBA" id="ARBA00022840"/>
    </source>
</evidence>
<dbReference type="InterPro" id="IPR015944">
    <property type="entry name" value="Gly-tRNA-synth_bsu"/>
</dbReference>
<dbReference type="EC" id="6.1.1.14" evidence="2"/>
<keyword evidence="7 9" id="KW-0030">Aminoacyl-tRNA synthetase</keyword>
<comment type="catalytic activity">
    <reaction evidence="8">
        <text>tRNA(Gly) + glycine + ATP = glycyl-tRNA(Gly) + AMP + diphosphate</text>
        <dbReference type="Rhea" id="RHEA:16013"/>
        <dbReference type="Rhea" id="RHEA-COMP:9664"/>
        <dbReference type="Rhea" id="RHEA-COMP:9683"/>
        <dbReference type="ChEBI" id="CHEBI:30616"/>
        <dbReference type="ChEBI" id="CHEBI:33019"/>
        <dbReference type="ChEBI" id="CHEBI:57305"/>
        <dbReference type="ChEBI" id="CHEBI:78442"/>
        <dbReference type="ChEBI" id="CHEBI:78522"/>
        <dbReference type="ChEBI" id="CHEBI:456215"/>
        <dbReference type="EC" id="6.1.1.14"/>
    </reaction>
</comment>
<keyword evidence="5" id="KW-0067">ATP-binding</keyword>
<evidence type="ECO:0000256" key="6">
    <source>
        <dbReference type="ARBA" id="ARBA00022917"/>
    </source>
</evidence>